<comment type="caution">
    <text evidence="2">The sequence shown here is derived from an EMBL/GenBank/DDBJ whole genome shotgun (WGS) entry which is preliminary data.</text>
</comment>
<proteinExistence type="predicted"/>
<dbReference type="InParanoid" id="A0A2R6QW40"/>
<gene>
    <name evidence="2" type="ORF">CEY00_Acc13471</name>
</gene>
<dbReference type="GO" id="GO:0016301">
    <property type="term" value="F:kinase activity"/>
    <property type="evidence" value="ECO:0007669"/>
    <property type="project" value="UniProtKB-KW"/>
</dbReference>
<dbReference type="NCBIfam" id="TIGR01615">
    <property type="entry name" value="A_thal_3542"/>
    <property type="match status" value="1"/>
</dbReference>
<dbReference type="InterPro" id="IPR006502">
    <property type="entry name" value="PDDEXK-like"/>
</dbReference>
<reference evidence="2 3" key="1">
    <citation type="submission" date="2017-07" db="EMBL/GenBank/DDBJ databases">
        <title>An improved, manually edited Actinidia chinensis var. chinensis (kiwifruit) genome highlights the challenges associated with draft genomes and gene prediction in plants.</title>
        <authorList>
            <person name="Pilkington S."/>
            <person name="Crowhurst R."/>
            <person name="Hilario E."/>
            <person name="Nardozza S."/>
            <person name="Fraser L."/>
            <person name="Peng Y."/>
            <person name="Gunaseelan K."/>
            <person name="Simpson R."/>
            <person name="Tahir J."/>
            <person name="Deroles S."/>
            <person name="Templeton K."/>
            <person name="Luo Z."/>
            <person name="Davy M."/>
            <person name="Cheng C."/>
            <person name="Mcneilage M."/>
            <person name="Scaglione D."/>
            <person name="Liu Y."/>
            <person name="Zhang Q."/>
            <person name="Datson P."/>
            <person name="De Silva N."/>
            <person name="Gardiner S."/>
            <person name="Bassett H."/>
            <person name="Chagne D."/>
            <person name="Mccallum J."/>
            <person name="Dzierzon H."/>
            <person name="Deng C."/>
            <person name="Wang Y.-Y."/>
            <person name="Barron N."/>
            <person name="Manako K."/>
            <person name="Bowen J."/>
            <person name="Foster T."/>
            <person name="Erridge Z."/>
            <person name="Tiffin H."/>
            <person name="Waite C."/>
            <person name="Davies K."/>
            <person name="Grierson E."/>
            <person name="Laing W."/>
            <person name="Kirk R."/>
            <person name="Chen X."/>
            <person name="Wood M."/>
            <person name="Montefiori M."/>
            <person name="Brummell D."/>
            <person name="Schwinn K."/>
            <person name="Catanach A."/>
            <person name="Fullerton C."/>
            <person name="Li D."/>
            <person name="Meiyalaghan S."/>
            <person name="Nieuwenhuizen N."/>
            <person name="Read N."/>
            <person name="Prakash R."/>
            <person name="Hunter D."/>
            <person name="Zhang H."/>
            <person name="Mckenzie M."/>
            <person name="Knabel M."/>
            <person name="Harris A."/>
            <person name="Allan A."/>
            <person name="Chen A."/>
            <person name="Janssen B."/>
            <person name="Plunkett B."/>
            <person name="Dwamena C."/>
            <person name="Voogd C."/>
            <person name="Leif D."/>
            <person name="Lafferty D."/>
            <person name="Souleyre E."/>
            <person name="Varkonyi-Gasic E."/>
            <person name="Gambi F."/>
            <person name="Hanley J."/>
            <person name="Yao J.-L."/>
            <person name="Cheung J."/>
            <person name="David K."/>
            <person name="Warren B."/>
            <person name="Marsh K."/>
            <person name="Snowden K."/>
            <person name="Lin-Wang K."/>
            <person name="Brian L."/>
            <person name="Martinez-Sanchez M."/>
            <person name="Wang M."/>
            <person name="Ileperuma N."/>
            <person name="Macnee N."/>
            <person name="Campin R."/>
            <person name="Mcatee P."/>
            <person name="Drummond R."/>
            <person name="Espley R."/>
            <person name="Ireland H."/>
            <person name="Wu R."/>
            <person name="Atkinson R."/>
            <person name="Karunairetnam S."/>
            <person name="Bulley S."/>
            <person name="Chunkath S."/>
            <person name="Hanley Z."/>
            <person name="Storey R."/>
            <person name="Thrimawithana A."/>
            <person name="Thomson S."/>
            <person name="David C."/>
            <person name="Testolin R."/>
        </authorList>
    </citation>
    <scope>NUCLEOTIDE SEQUENCE [LARGE SCALE GENOMIC DNA]</scope>
    <source>
        <strain evidence="3">cv. Red5</strain>
        <tissue evidence="2">Young leaf</tissue>
    </source>
</reference>
<dbReference type="Pfam" id="PF04720">
    <property type="entry name" value="PDDEXK_6"/>
    <property type="match status" value="1"/>
</dbReference>
<dbReference type="EMBL" id="NKQK01000012">
    <property type="protein sequence ID" value="PSS15978.1"/>
    <property type="molecule type" value="Genomic_DNA"/>
</dbReference>
<accession>A0A2R6QW40</accession>
<dbReference type="FunCoup" id="A0A2R6QW40">
    <property type="interactions" value="1169"/>
</dbReference>
<organism evidence="2 3">
    <name type="scientific">Actinidia chinensis var. chinensis</name>
    <name type="common">Chinese soft-hair kiwi</name>
    <dbReference type="NCBI Taxonomy" id="1590841"/>
    <lineage>
        <taxon>Eukaryota</taxon>
        <taxon>Viridiplantae</taxon>
        <taxon>Streptophyta</taxon>
        <taxon>Embryophyta</taxon>
        <taxon>Tracheophyta</taxon>
        <taxon>Spermatophyta</taxon>
        <taxon>Magnoliopsida</taxon>
        <taxon>eudicotyledons</taxon>
        <taxon>Gunneridae</taxon>
        <taxon>Pentapetalae</taxon>
        <taxon>asterids</taxon>
        <taxon>Ericales</taxon>
        <taxon>Actinidiaceae</taxon>
        <taxon>Actinidia</taxon>
    </lineage>
</organism>
<sequence>MPFPTRIQPLDSQAYRELIRNESAKPVLKSRLKRLFDRQFTSVLRISSAEKPLGGDPLYGKDGGAEFEPSSVCLDKMVQNFIEETNEKPSVAKYGRNRCNCFNGNNNDRSDDEFDVSSGFGETISTASFGDSLDFLKSCIPCASVTERNLLADTSKIVEKNKNCKQKDDLRKIVTDSLLLLGYDASICKSRWEKSPSYPAGEYEYIDVIMDGERVIVDIDFRSEFEIARSTGSYKAILQSLPHIFVGRADRLHQIVSIASEAARQSLKKEGMHIPPWRKADYMRAKWLSSHTRTTAPPPKDAVMEINALSDEIETECGDLELIFGEKTSPDEVDSGETESSPPTKQAMASPWQPPAIEPKSCDRGAKVVTGLASLLRENP</sequence>
<protein>
    <submittedName>
        <fullName evidence="2">Guanylate kinase</fullName>
    </submittedName>
</protein>
<dbReference type="OrthoDB" id="691424at2759"/>
<keyword evidence="2" id="KW-0418">Kinase</keyword>
<keyword evidence="3" id="KW-1185">Reference proteome</keyword>
<name>A0A2R6QW40_ACTCC</name>
<keyword evidence="2" id="KW-0808">Transferase</keyword>
<evidence type="ECO:0000256" key="1">
    <source>
        <dbReference type="SAM" id="MobiDB-lite"/>
    </source>
</evidence>
<dbReference type="OMA" id="SSIGETH"/>
<dbReference type="STRING" id="1590841.A0A2R6QW40"/>
<dbReference type="Gramene" id="PSS15978">
    <property type="protein sequence ID" value="PSS15978"/>
    <property type="gene ID" value="CEY00_Acc13471"/>
</dbReference>
<feature type="region of interest" description="Disordered" evidence="1">
    <location>
        <begin position="326"/>
        <end position="364"/>
    </location>
</feature>
<dbReference type="AlphaFoldDB" id="A0A2R6QW40"/>
<dbReference type="Proteomes" id="UP000241394">
    <property type="component" value="Chromosome LG12"/>
</dbReference>
<dbReference type="PANTHER" id="PTHR31579:SF1">
    <property type="entry name" value="OS03G0796600 PROTEIN"/>
    <property type="match status" value="1"/>
</dbReference>
<dbReference type="PANTHER" id="PTHR31579">
    <property type="entry name" value="OS03G0796600 PROTEIN"/>
    <property type="match status" value="1"/>
</dbReference>
<evidence type="ECO:0000313" key="3">
    <source>
        <dbReference type="Proteomes" id="UP000241394"/>
    </source>
</evidence>
<evidence type="ECO:0000313" key="2">
    <source>
        <dbReference type="EMBL" id="PSS15978.1"/>
    </source>
</evidence>
<reference evidence="3" key="2">
    <citation type="journal article" date="2018" name="BMC Genomics">
        <title>A manually annotated Actinidia chinensis var. chinensis (kiwifruit) genome highlights the challenges associated with draft genomes and gene prediction in plants.</title>
        <authorList>
            <person name="Pilkington S.M."/>
            <person name="Crowhurst R."/>
            <person name="Hilario E."/>
            <person name="Nardozza S."/>
            <person name="Fraser L."/>
            <person name="Peng Y."/>
            <person name="Gunaseelan K."/>
            <person name="Simpson R."/>
            <person name="Tahir J."/>
            <person name="Deroles S.C."/>
            <person name="Templeton K."/>
            <person name="Luo Z."/>
            <person name="Davy M."/>
            <person name="Cheng C."/>
            <person name="McNeilage M."/>
            <person name="Scaglione D."/>
            <person name="Liu Y."/>
            <person name="Zhang Q."/>
            <person name="Datson P."/>
            <person name="De Silva N."/>
            <person name="Gardiner S.E."/>
            <person name="Bassett H."/>
            <person name="Chagne D."/>
            <person name="McCallum J."/>
            <person name="Dzierzon H."/>
            <person name="Deng C."/>
            <person name="Wang Y.Y."/>
            <person name="Barron L."/>
            <person name="Manako K."/>
            <person name="Bowen J."/>
            <person name="Foster T.M."/>
            <person name="Erridge Z.A."/>
            <person name="Tiffin H."/>
            <person name="Waite C.N."/>
            <person name="Davies K.M."/>
            <person name="Grierson E.P."/>
            <person name="Laing W.A."/>
            <person name="Kirk R."/>
            <person name="Chen X."/>
            <person name="Wood M."/>
            <person name="Montefiori M."/>
            <person name="Brummell D.A."/>
            <person name="Schwinn K.E."/>
            <person name="Catanach A."/>
            <person name="Fullerton C."/>
            <person name="Li D."/>
            <person name="Meiyalaghan S."/>
            <person name="Nieuwenhuizen N."/>
            <person name="Read N."/>
            <person name="Prakash R."/>
            <person name="Hunter D."/>
            <person name="Zhang H."/>
            <person name="McKenzie M."/>
            <person name="Knabel M."/>
            <person name="Harris A."/>
            <person name="Allan A.C."/>
            <person name="Gleave A."/>
            <person name="Chen A."/>
            <person name="Janssen B.J."/>
            <person name="Plunkett B."/>
            <person name="Ampomah-Dwamena C."/>
            <person name="Voogd C."/>
            <person name="Leif D."/>
            <person name="Lafferty D."/>
            <person name="Souleyre E.J.F."/>
            <person name="Varkonyi-Gasic E."/>
            <person name="Gambi F."/>
            <person name="Hanley J."/>
            <person name="Yao J.L."/>
            <person name="Cheung J."/>
            <person name="David K.M."/>
            <person name="Warren B."/>
            <person name="Marsh K."/>
            <person name="Snowden K.C."/>
            <person name="Lin-Wang K."/>
            <person name="Brian L."/>
            <person name="Martinez-Sanchez M."/>
            <person name="Wang M."/>
            <person name="Ileperuma N."/>
            <person name="Macnee N."/>
            <person name="Campin R."/>
            <person name="McAtee P."/>
            <person name="Drummond R.S.M."/>
            <person name="Espley R.V."/>
            <person name="Ireland H.S."/>
            <person name="Wu R."/>
            <person name="Atkinson R.G."/>
            <person name="Karunairetnam S."/>
            <person name="Bulley S."/>
            <person name="Chunkath S."/>
            <person name="Hanley Z."/>
            <person name="Storey R."/>
            <person name="Thrimawithana A.H."/>
            <person name="Thomson S."/>
            <person name="David C."/>
            <person name="Testolin R."/>
            <person name="Huang H."/>
            <person name="Hellens R.P."/>
            <person name="Schaffer R.J."/>
        </authorList>
    </citation>
    <scope>NUCLEOTIDE SEQUENCE [LARGE SCALE GENOMIC DNA]</scope>
    <source>
        <strain evidence="3">cv. Red5</strain>
    </source>
</reference>